<proteinExistence type="predicted"/>
<reference evidence="8" key="1">
    <citation type="submission" date="2016-10" db="EMBL/GenBank/DDBJ databases">
        <authorList>
            <person name="Varghese N."/>
            <person name="Submissions S."/>
        </authorList>
    </citation>
    <scope>NUCLEOTIDE SEQUENCE [LARGE SCALE GENOMIC DNA]</scope>
    <source>
        <strain evidence="8">MO64</strain>
    </source>
</reference>
<dbReference type="InterPro" id="IPR029787">
    <property type="entry name" value="Nucleotide_cyclase"/>
</dbReference>
<comment type="catalytic activity">
    <reaction evidence="3">
        <text>2 GTP = 3',3'-c-di-GMP + 2 diphosphate</text>
        <dbReference type="Rhea" id="RHEA:24898"/>
        <dbReference type="ChEBI" id="CHEBI:33019"/>
        <dbReference type="ChEBI" id="CHEBI:37565"/>
        <dbReference type="ChEBI" id="CHEBI:58805"/>
        <dbReference type="EC" id="2.7.7.65"/>
    </reaction>
</comment>
<dbReference type="Gene3D" id="3.30.70.270">
    <property type="match status" value="1"/>
</dbReference>
<dbReference type="Proteomes" id="UP000198725">
    <property type="component" value="Unassembled WGS sequence"/>
</dbReference>
<name>A0A1I3XW89_9GAMM</name>
<evidence type="ECO:0000256" key="1">
    <source>
        <dbReference type="ARBA" id="ARBA00001946"/>
    </source>
</evidence>
<dbReference type="SUPFAM" id="SSF55073">
    <property type="entry name" value="Nucleotide cyclase"/>
    <property type="match status" value="1"/>
</dbReference>
<evidence type="ECO:0000256" key="3">
    <source>
        <dbReference type="ARBA" id="ARBA00034247"/>
    </source>
</evidence>
<evidence type="ECO:0000313" key="8">
    <source>
        <dbReference type="Proteomes" id="UP000198725"/>
    </source>
</evidence>
<feature type="transmembrane region" description="Helical" evidence="4">
    <location>
        <begin position="177"/>
        <end position="199"/>
    </location>
</feature>
<dbReference type="NCBIfam" id="TIGR00254">
    <property type="entry name" value="GGDEF"/>
    <property type="match status" value="1"/>
</dbReference>
<keyword evidence="4" id="KW-1133">Transmembrane helix</keyword>
<protein>
    <recommendedName>
        <fullName evidence="2">diguanylate cyclase</fullName>
        <ecNumber evidence="2">2.7.7.65</ecNumber>
    </recommendedName>
</protein>
<feature type="transmembrane region" description="Helical" evidence="4">
    <location>
        <begin position="332"/>
        <end position="350"/>
    </location>
</feature>
<dbReference type="Pfam" id="PF07695">
    <property type="entry name" value="7TMR-DISM_7TM"/>
    <property type="match status" value="1"/>
</dbReference>
<feature type="transmembrane region" description="Helical" evidence="4">
    <location>
        <begin position="272"/>
        <end position="292"/>
    </location>
</feature>
<dbReference type="InterPro" id="IPR043128">
    <property type="entry name" value="Rev_trsase/Diguanyl_cyclase"/>
</dbReference>
<evidence type="ECO:0000256" key="4">
    <source>
        <dbReference type="SAM" id="Phobius"/>
    </source>
</evidence>
<dbReference type="GO" id="GO:0005886">
    <property type="term" value="C:plasma membrane"/>
    <property type="evidence" value="ECO:0007669"/>
    <property type="project" value="TreeGrafter"/>
</dbReference>
<dbReference type="AlphaFoldDB" id="A0A1I3XW89"/>
<comment type="cofactor">
    <cofactor evidence="1">
        <name>Mg(2+)</name>
        <dbReference type="ChEBI" id="CHEBI:18420"/>
    </cofactor>
</comment>
<dbReference type="SMART" id="SM00267">
    <property type="entry name" value="GGDEF"/>
    <property type="match status" value="1"/>
</dbReference>
<dbReference type="EC" id="2.7.7.65" evidence="2"/>
<feature type="transmembrane region" description="Helical" evidence="4">
    <location>
        <begin position="304"/>
        <end position="325"/>
    </location>
</feature>
<feature type="domain" description="GGDEF" evidence="6">
    <location>
        <begin position="428"/>
        <end position="560"/>
    </location>
</feature>
<keyword evidence="4" id="KW-0472">Membrane</keyword>
<dbReference type="PROSITE" id="PS50887">
    <property type="entry name" value="GGDEF"/>
    <property type="match status" value="1"/>
</dbReference>
<keyword evidence="5" id="KW-0732">Signal</keyword>
<feature type="chain" id="PRO_5011773482" description="diguanylate cyclase" evidence="5">
    <location>
        <begin position="32"/>
        <end position="575"/>
    </location>
</feature>
<organism evidence="7 8">
    <name type="scientific">Rhodanobacter glycinis</name>
    <dbReference type="NCBI Taxonomy" id="582702"/>
    <lineage>
        <taxon>Bacteria</taxon>
        <taxon>Pseudomonadati</taxon>
        <taxon>Pseudomonadota</taxon>
        <taxon>Gammaproteobacteria</taxon>
        <taxon>Lysobacterales</taxon>
        <taxon>Rhodanobacteraceae</taxon>
        <taxon>Rhodanobacter</taxon>
    </lineage>
</organism>
<evidence type="ECO:0000256" key="2">
    <source>
        <dbReference type="ARBA" id="ARBA00012528"/>
    </source>
</evidence>
<gene>
    <name evidence="7" type="ORF">SAMN05192579_101190</name>
</gene>
<dbReference type="Pfam" id="PF00990">
    <property type="entry name" value="GGDEF"/>
    <property type="match status" value="1"/>
</dbReference>
<dbReference type="FunFam" id="3.30.70.270:FF:000001">
    <property type="entry name" value="Diguanylate cyclase domain protein"/>
    <property type="match status" value="1"/>
</dbReference>
<dbReference type="PANTHER" id="PTHR45138:SF9">
    <property type="entry name" value="DIGUANYLATE CYCLASE DGCM-RELATED"/>
    <property type="match status" value="1"/>
</dbReference>
<dbReference type="InterPro" id="IPR011623">
    <property type="entry name" value="7TMR_DISM_rcpt_extracell_dom1"/>
</dbReference>
<evidence type="ECO:0000256" key="5">
    <source>
        <dbReference type="SAM" id="SignalP"/>
    </source>
</evidence>
<feature type="transmembrane region" description="Helical" evidence="4">
    <location>
        <begin position="235"/>
        <end position="260"/>
    </location>
</feature>
<accession>A0A1I3XW89</accession>
<feature type="transmembrane region" description="Helical" evidence="4">
    <location>
        <begin position="206"/>
        <end position="223"/>
    </location>
</feature>
<keyword evidence="4" id="KW-0812">Transmembrane</keyword>
<keyword evidence="8" id="KW-1185">Reference proteome</keyword>
<evidence type="ECO:0000313" key="7">
    <source>
        <dbReference type="EMBL" id="SFK23804.1"/>
    </source>
</evidence>
<dbReference type="GO" id="GO:1902201">
    <property type="term" value="P:negative regulation of bacterial-type flagellum-dependent cell motility"/>
    <property type="evidence" value="ECO:0007669"/>
    <property type="project" value="TreeGrafter"/>
</dbReference>
<feature type="transmembrane region" description="Helical" evidence="4">
    <location>
        <begin position="362"/>
        <end position="383"/>
    </location>
</feature>
<evidence type="ECO:0000259" key="6">
    <source>
        <dbReference type="PROSITE" id="PS50887"/>
    </source>
</evidence>
<dbReference type="CDD" id="cd01949">
    <property type="entry name" value="GGDEF"/>
    <property type="match status" value="1"/>
</dbReference>
<dbReference type="PANTHER" id="PTHR45138">
    <property type="entry name" value="REGULATORY COMPONENTS OF SENSORY TRANSDUCTION SYSTEM"/>
    <property type="match status" value="1"/>
</dbReference>
<sequence length="575" mass="62283">MGKWHWPSGPAWRWLPALGMALLLLGPAVHAATPLNGAWREVQAGDTPQRVLQDYRHGDLRSFDPGQLQHFPVQGLGAWVVLQAQPPGALAGHVLTVNPPPPGKVALYDAYGTAVTLALDDFTAPSHAHGRLAWSLGDDPHGAGLVLLRFEPGAGAVAPASFALLSASEFLRLDARWLVFASACFAVMLAMALMALCIAPMLRDATFAWYAGFLLCYAFIQGTRSGFLFHPLEMAWLAGLSPVATSVAIGLSMAFAALFAVRFCELRRFAPLLRAPAMALAVGMLLVTVMRACGFKPLQNIGQLLIDPLLILGSVLLGVASLVAAIRGSRHAWFFLFGWMPLLALTALWSAEISGTLAGARWLGNASLAAGALEALVLSFGLADHALSMRRTHASVQVLADHDALTNVLNRRAWREAVEETLRAHVGQPMTLLFLDLDHFKILNDHQGHAAGDRALVAVADALRHELRPLDRLGRYGGEEFVALLHGTPQEPATQVAIRLCRRVHRLEIPLDNEGGRLSVSIGLAMHHPNETMDSWIERADQAMYMAKLDGRNRVQVSGTRPKAVRSRQPLKVVE</sequence>
<dbReference type="InterPro" id="IPR050469">
    <property type="entry name" value="Diguanylate_Cyclase"/>
</dbReference>
<dbReference type="GO" id="GO:0052621">
    <property type="term" value="F:diguanylate cyclase activity"/>
    <property type="evidence" value="ECO:0007669"/>
    <property type="project" value="UniProtKB-EC"/>
</dbReference>
<dbReference type="InterPro" id="IPR000160">
    <property type="entry name" value="GGDEF_dom"/>
</dbReference>
<dbReference type="EMBL" id="FOSR01000001">
    <property type="protein sequence ID" value="SFK23804.1"/>
    <property type="molecule type" value="Genomic_DNA"/>
</dbReference>
<feature type="signal peptide" evidence="5">
    <location>
        <begin position="1"/>
        <end position="31"/>
    </location>
</feature>
<dbReference type="GO" id="GO:0043709">
    <property type="term" value="P:cell adhesion involved in single-species biofilm formation"/>
    <property type="evidence" value="ECO:0007669"/>
    <property type="project" value="TreeGrafter"/>
</dbReference>